<evidence type="ECO:0000313" key="3">
    <source>
        <dbReference type="Proteomes" id="UP001205311"/>
    </source>
</evidence>
<keyword evidence="3" id="KW-1185">Reference proteome</keyword>
<evidence type="ECO:0008006" key="4">
    <source>
        <dbReference type="Google" id="ProtNLM"/>
    </source>
</evidence>
<evidence type="ECO:0000256" key="1">
    <source>
        <dbReference type="SAM" id="MobiDB-lite"/>
    </source>
</evidence>
<gene>
    <name evidence="2" type="ORF">LX15_002783</name>
</gene>
<protein>
    <recommendedName>
        <fullName evidence="4">DUF3558 domain-containing protein</fullName>
    </recommendedName>
</protein>
<dbReference type="Pfam" id="PF12079">
    <property type="entry name" value="DUF3558"/>
    <property type="match status" value="1"/>
</dbReference>
<feature type="region of interest" description="Disordered" evidence="1">
    <location>
        <begin position="12"/>
        <end position="32"/>
    </location>
</feature>
<accession>A0ABT1HU85</accession>
<dbReference type="InterPro" id="IPR024520">
    <property type="entry name" value="DUF3558"/>
</dbReference>
<evidence type="ECO:0000313" key="2">
    <source>
        <dbReference type="EMBL" id="MCP2259082.1"/>
    </source>
</evidence>
<sequence>MMVMFLAACGGSVQGQPSTSGPTGSPRSSGDLIDGVDPCKLLSADQLQKAGLGGQGKPVDGALETGCEYSNQDFAARVYKNKTKNLAEYEKAQHAFDEFEPNQVNGHPGARVVARGSKGNGGCTQVLDLGKGSVAVEIGYNYGKYQGKDPCADAMAIAKLVEPNLPK</sequence>
<feature type="compositionally biased region" description="Low complexity" evidence="1">
    <location>
        <begin position="14"/>
        <end position="30"/>
    </location>
</feature>
<dbReference type="Proteomes" id="UP001205311">
    <property type="component" value="Unassembled WGS sequence"/>
</dbReference>
<dbReference type="EMBL" id="JAMTCP010000013">
    <property type="protein sequence ID" value="MCP2259082.1"/>
    <property type="molecule type" value="Genomic_DNA"/>
</dbReference>
<name>A0ABT1HU85_STRSD</name>
<proteinExistence type="predicted"/>
<comment type="caution">
    <text evidence="2">The sequence shown here is derived from an EMBL/GenBank/DDBJ whole genome shotgun (WGS) entry which is preliminary data.</text>
</comment>
<organism evidence="2 3">
    <name type="scientific">Streptoalloteichus tenebrarius (strain ATCC 17920 / DSM 40477 / JCM 4838 / CBS 697.72 / NBRC 16177 / NCIMB 11028 / NRRL B-12390 / A12253. 1 / ISP 5477)</name>
    <name type="common">Streptomyces tenebrarius</name>
    <dbReference type="NCBI Taxonomy" id="1933"/>
    <lineage>
        <taxon>Bacteria</taxon>
        <taxon>Bacillati</taxon>
        <taxon>Actinomycetota</taxon>
        <taxon>Actinomycetes</taxon>
        <taxon>Pseudonocardiales</taxon>
        <taxon>Pseudonocardiaceae</taxon>
        <taxon>Streptoalloteichus</taxon>
    </lineage>
</organism>
<reference evidence="2 3" key="1">
    <citation type="submission" date="2022-06" db="EMBL/GenBank/DDBJ databases">
        <title>Genomic Encyclopedia of Archaeal and Bacterial Type Strains, Phase II (KMG-II): from individual species to whole genera.</title>
        <authorList>
            <person name="Goeker M."/>
        </authorList>
    </citation>
    <scope>NUCLEOTIDE SEQUENCE [LARGE SCALE GENOMIC DNA]</scope>
    <source>
        <strain evidence="2 3">DSM 40477</strain>
    </source>
</reference>